<feature type="region of interest" description="Disordered" evidence="1">
    <location>
        <begin position="596"/>
        <end position="655"/>
    </location>
</feature>
<evidence type="ECO:0000313" key="4">
    <source>
        <dbReference type="Proteomes" id="UP000799777"/>
    </source>
</evidence>
<feature type="domain" description="C2H2-type" evidence="2">
    <location>
        <begin position="403"/>
        <end position="431"/>
    </location>
</feature>
<protein>
    <recommendedName>
        <fullName evidence="2">C2H2-type domain-containing protein</fullName>
    </recommendedName>
</protein>
<feature type="region of interest" description="Disordered" evidence="1">
    <location>
        <begin position="758"/>
        <end position="790"/>
    </location>
</feature>
<dbReference type="OrthoDB" id="5365701at2759"/>
<accession>A0A9P4LIJ0</accession>
<feature type="compositionally biased region" description="Pro residues" evidence="1">
    <location>
        <begin position="767"/>
        <end position="777"/>
    </location>
</feature>
<feature type="compositionally biased region" description="Low complexity" evidence="1">
    <location>
        <begin position="597"/>
        <end position="613"/>
    </location>
</feature>
<evidence type="ECO:0000256" key="1">
    <source>
        <dbReference type="SAM" id="MobiDB-lite"/>
    </source>
</evidence>
<gene>
    <name evidence="3" type="ORF">EK21DRAFT_93497</name>
</gene>
<dbReference type="InterPro" id="IPR013087">
    <property type="entry name" value="Znf_C2H2_type"/>
</dbReference>
<sequence length="857" mass="95863">MLGQFGLSEASRSAANAVLRDACQCKVSNKTNGQKPGWPTSIYGTLVLAHRPFRRPLWKIVWQRITTYAMSSPTCSSYCISLLKYAGNSANISGSRQDELHGKLQTHPGNEHTLAGDRDAPKFTREELTTALQTTDSVLSDLARMSAMIRVGGLQSRHSKADKSFDPDDEDHRDFHDHLILIVLGHAGLMAQQQGRVRDEQKHDIPESTTSDLTIGPENSSWIKHDTTMKAKDLEDRLTMVQRRLILANLRRRHRFTYSWLHAKKMVRFRPAPPTIAVPALDLVPVSTINYGDVEAEVSISHEESIEMPLETQESETVAGLSDTTATALATETAQDLAKISTPSQQAVTEISMTGARVKYPRPPKMRPGAQVFKCPCCSLTLPVSFSEARRWRKHVHESIVPYTCILTDCPDPVTLYSDKDSWLQHIFQDHHSEPFWECMFCNSATTFQTGDELGAHITRQHDRAVSHDDLDDLLSVCYRRTSPTLNTCPLCTVDPGSVLFIDADALLEHVAEHIHGFAMRSLPWAPDSIEHNRQTIALAFEKVEQWFEKSYPGAQGVEYQPSLNEGGGTNASPGQVPFSAFEYFAESSGASVLTVSQQAGDSESDDSASNSSWKTTRSGSVASPVSDHPLNRRLPDSVGTGGDELPEAHPSSPRPWYKKVFDNELVLGENIGSHTGLPKTYAYRRDGLVEQVIPGDNIKMDILENMLDYWFGRGNYERIRPVGQQIILTIPERLTAEQQALVHEVRALQETKNLFREIRGASANPPRRPSPPPPKIEIPTSRTRPKTKPIDLKRQVITIPHENVGALEHMLHELFTDPEHTGHWFARIEGDRAVLWVPHKLSEVRLLYVSFLCLLY</sequence>
<reference evidence="3" key="1">
    <citation type="journal article" date="2020" name="Stud. Mycol.">
        <title>101 Dothideomycetes genomes: a test case for predicting lifestyles and emergence of pathogens.</title>
        <authorList>
            <person name="Haridas S."/>
            <person name="Albert R."/>
            <person name="Binder M."/>
            <person name="Bloem J."/>
            <person name="Labutti K."/>
            <person name="Salamov A."/>
            <person name="Andreopoulos B."/>
            <person name="Baker S."/>
            <person name="Barry K."/>
            <person name="Bills G."/>
            <person name="Bluhm B."/>
            <person name="Cannon C."/>
            <person name="Castanera R."/>
            <person name="Culley D."/>
            <person name="Daum C."/>
            <person name="Ezra D."/>
            <person name="Gonzalez J."/>
            <person name="Henrissat B."/>
            <person name="Kuo A."/>
            <person name="Liang C."/>
            <person name="Lipzen A."/>
            <person name="Lutzoni F."/>
            <person name="Magnuson J."/>
            <person name="Mondo S."/>
            <person name="Nolan M."/>
            <person name="Ohm R."/>
            <person name="Pangilinan J."/>
            <person name="Park H.-J."/>
            <person name="Ramirez L."/>
            <person name="Alfaro M."/>
            <person name="Sun H."/>
            <person name="Tritt A."/>
            <person name="Yoshinaga Y."/>
            <person name="Zwiers L.-H."/>
            <person name="Turgeon B."/>
            <person name="Goodwin S."/>
            <person name="Spatafora J."/>
            <person name="Crous P."/>
            <person name="Grigoriev I."/>
        </authorList>
    </citation>
    <scope>NUCLEOTIDE SEQUENCE</scope>
    <source>
        <strain evidence="3">CBS 110217</strain>
    </source>
</reference>
<name>A0A9P4LIJ0_9PLEO</name>
<feature type="domain" description="C2H2-type" evidence="2">
    <location>
        <begin position="487"/>
        <end position="514"/>
    </location>
</feature>
<feature type="region of interest" description="Disordered" evidence="1">
    <location>
        <begin position="197"/>
        <end position="220"/>
    </location>
</feature>
<dbReference type="EMBL" id="ML978273">
    <property type="protein sequence ID" value="KAF2025169.1"/>
    <property type="molecule type" value="Genomic_DNA"/>
</dbReference>
<evidence type="ECO:0000259" key="2">
    <source>
        <dbReference type="SMART" id="SM00355"/>
    </source>
</evidence>
<feature type="domain" description="C2H2-type" evidence="2">
    <location>
        <begin position="437"/>
        <end position="462"/>
    </location>
</feature>
<feature type="compositionally biased region" description="Basic and acidic residues" evidence="1">
    <location>
        <begin position="197"/>
        <end position="206"/>
    </location>
</feature>
<feature type="compositionally biased region" description="Polar residues" evidence="1">
    <location>
        <begin position="614"/>
        <end position="624"/>
    </location>
</feature>
<comment type="caution">
    <text evidence="3">The sequence shown here is derived from an EMBL/GenBank/DDBJ whole genome shotgun (WGS) entry which is preliminary data.</text>
</comment>
<dbReference type="AlphaFoldDB" id="A0A9P4LIJ0"/>
<dbReference type="SMART" id="SM00355">
    <property type="entry name" value="ZnF_C2H2"/>
    <property type="match status" value="3"/>
</dbReference>
<keyword evidence="4" id="KW-1185">Reference proteome</keyword>
<dbReference type="PANTHER" id="PTHR35391:SF7">
    <property type="entry name" value="C2H2-TYPE DOMAIN-CONTAINING PROTEIN"/>
    <property type="match status" value="1"/>
</dbReference>
<proteinExistence type="predicted"/>
<organism evidence="3 4">
    <name type="scientific">Setomelanomma holmii</name>
    <dbReference type="NCBI Taxonomy" id="210430"/>
    <lineage>
        <taxon>Eukaryota</taxon>
        <taxon>Fungi</taxon>
        <taxon>Dikarya</taxon>
        <taxon>Ascomycota</taxon>
        <taxon>Pezizomycotina</taxon>
        <taxon>Dothideomycetes</taxon>
        <taxon>Pleosporomycetidae</taxon>
        <taxon>Pleosporales</taxon>
        <taxon>Pleosporineae</taxon>
        <taxon>Phaeosphaeriaceae</taxon>
        <taxon>Setomelanomma</taxon>
    </lineage>
</organism>
<dbReference type="Proteomes" id="UP000799777">
    <property type="component" value="Unassembled WGS sequence"/>
</dbReference>
<evidence type="ECO:0000313" key="3">
    <source>
        <dbReference type="EMBL" id="KAF2025169.1"/>
    </source>
</evidence>
<dbReference type="PANTHER" id="PTHR35391">
    <property type="entry name" value="C2H2-TYPE DOMAIN-CONTAINING PROTEIN-RELATED"/>
    <property type="match status" value="1"/>
</dbReference>
<feature type="compositionally biased region" description="Polar residues" evidence="1">
    <location>
        <begin position="207"/>
        <end position="220"/>
    </location>
</feature>